<reference evidence="1 2" key="1">
    <citation type="journal article" date="2022" name="Genome Biol. Evol.">
        <title>The Spruce Budworm Genome: Reconstructing the Evolutionary History of Antifreeze Proteins.</title>
        <authorList>
            <person name="Beliveau C."/>
            <person name="Gagne P."/>
            <person name="Picq S."/>
            <person name="Vernygora O."/>
            <person name="Keeling C.I."/>
            <person name="Pinkney K."/>
            <person name="Doucet D."/>
            <person name="Wen F."/>
            <person name="Johnston J.S."/>
            <person name="Maaroufi H."/>
            <person name="Boyle B."/>
            <person name="Laroche J."/>
            <person name="Dewar K."/>
            <person name="Juretic N."/>
            <person name="Blackburn G."/>
            <person name="Nisole A."/>
            <person name="Brunet B."/>
            <person name="Brandao M."/>
            <person name="Lumley L."/>
            <person name="Duan J."/>
            <person name="Quan G."/>
            <person name="Lucarotti C.J."/>
            <person name="Roe A.D."/>
            <person name="Sperling F.A.H."/>
            <person name="Levesque R.C."/>
            <person name="Cusson M."/>
        </authorList>
    </citation>
    <scope>NUCLEOTIDE SEQUENCE [LARGE SCALE GENOMIC DNA]</scope>
    <source>
        <strain evidence="1">Glfc:IPQL:Cfum</strain>
    </source>
</reference>
<dbReference type="EMBL" id="CM046119">
    <property type="protein sequence ID" value="KAI8425837.1"/>
    <property type="molecule type" value="Genomic_DNA"/>
</dbReference>
<name>A0ACC0JP06_CHOFU</name>
<protein>
    <submittedName>
        <fullName evidence="1">Uncharacterized protein</fullName>
    </submittedName>
</protein>
<comment type="caution">
    <text evidence="1">The sequence shown here is derived from an EMBL/GenBank/DDBJ whole genome shotgun (WGS) entry which is preliminary data.</text>
</comment>
<dbReference type="Proteomes" id="UP001064048">
    <property type="component" value="Chromosome 19"/>
</dbReference>
<gene>
    <name evidence="1" type="ORF">MSG28_011602</name>
</gene>
<evidence type="ECO:0000313" key="2">
    <source>
        <dbReference type="Proteomes" id="UP001064048"/>
    </source>
</evidence>
<sequence>MPCASSSLKSLMELSVSLALLLAAPLEPPAGAPPTPPPPTPIYLFIRRKEYNGGVRVNQDAQSARYECGNMCSDVNIVK</sequence>
<evidence type="ECO:0000313" key="1">
    <source>
        <dbReference type="EMBL" id="KAI8425837.1"/>
    </source>
</evidence>
<organism evidence="1 2">
    <name type="scientific">Choristoneura fumiferana</name>
    <name type="common">Spruce budworm moth</name>
    <name type="synonym">Archips fumiferana</name>
    <dbReference type="NCBI Taxonomy" id="7141"/>
    <lineage>
        <taxon>Eukaryota</taxon>
        <taxon>Metazoa</taxon>
        <taxon>Ecdysozoa</taxon>
        <taxon>Arthropoda</taxon>
        <taxon>Hexapoda</taxon>
        <taxon>Insecta</taxon>
        <taxon>Pterygota</taxon>
        <taxon>Neoptera</taxon>
        <taxon>Endopterygota</taxon>
        <taxon>Lepidoptera</taxon>
        <taxon>Glossata</taxon>
        <taxon>Ditrysia</taxon>
        <taxon>Tortricoidea</taxon>
        <taxon>Tortricidae</taxon>
        <taxon>Tortricinae</taxon>
        <taxon>Choristoneura</taxon>
    </lineage>
</organism>
<accession>A0ACC0JP06</accession>
<proteinExistence type="predicted"/>
<keyword evidence="2" id="KW-1185">Reference proteome</keyword>